<feature type="compositionally biased region" description="Polar residues" evidence="5">
    <location>
        <begin position="450"/>
        <end position="460"/>
    </location>
</feature>
<dbReference type="GO" id="GO:0005524">
    <property type="term" value="F:ATP binding"/>
    <property type="evidence" value="ECO:0007669"/>
    <property type="project" value="UniProtKB-UniRule"/>
</dbReference>
<dbReference type="EMBL" id="CP040916">
    <property type="protein sequence ID" value="QDQ15447.1"/>
    <property type="molecule type" value="Genomic_DNA"/>
</dbReference>
<dbReference type="InterPro" id="IPR052032">
    <property type="entry name" value="ATP-dep_AA_Ligase"/>
</dbReference>
<protein>
    <submittedName>
        <fullName evidence="7">ATP-grasp domain-containing protein</fullName>
    </submittedName>
</protein>
<evidence type="ECO:0000313" key="8">
    <source>
        <dbReference type="Proteomes" id="UP000316806"/>
    </source>
</evidence>
<sequence length="482" mass="50618">MGEPAPLVVAYDVGSVSPAEIAVGVAGLAPVVFLLPRSPHVRTLRPVLAELGRVVQLTGSAQRDAVLVRRLAPAGVLTFSENLLRVTAGLAHALGLPHHTPEVAEVLTDKYRQRQRLRAAGVDAVACHLVPDAAAWEEALAAVGLPAVVKPVQGQGSRGTFAVHDRAEADSLRSRLFTDPGESWVVEQLLSGQPGGPFGDYVSVETATDPHGTRVLAVTGKHPLTPPFRETGQFWPAALAPDHTAAVSDLAVRAVTALGVTTGICHTEIKLTPHGPRIIEVNGRLGGHLNELSRRACGVDLVRTAALLALGAAPPPAPAPPDRVFFQFNGLAPDSPCHLRTLTGADEIRSLEGITGYRPYVRPGDHLSGGVGSTFMDLLTGDAPDHSAMVDLLDQALPLLRYEFTDGATTWTVSPQRARADDTAQRTPATTTDKAVEGAGVSPRPDPRQSLDSSRVQKPSASGIESAFGSPLLAPDRSPLGK</sequence>
<gene>
    <name evidence="7" type="ORF">FH965_36830</name>
</gene>
<feature type="region of interest" description="Disordered" evidence="5">
    <location>
        <begin position="413"/>
        <end position="482"/>
    </location>
</feature>
<dbReference type="Gene3D" id="3.30.470.20">
    <property type="entry name" value="ATP-grasp fold, B domain"/>
    <property type="match status" value="1"/>
</dbReference>
<keyword evidence="1" id="KW-0436">Ligase</keyword>
<keyword evidence="2 4" id="KW-0547">Nucleotide-binding</keyword>
<feature type="domain" description="ATP-grasp" evidence="6">
    <location>
        <begin position="114"/>
        <end position="310"/>
    </location>
</feature>
<evidence type="ECO:0000313" key="7">
    <source>
        <dbReference type="EMBL" id="QDQ15447.1"/>
    </source>
</evidence>
<evidence type="ECO:0000256" key="2">
    <source>
        <dbReference type="ARBA" id="ARBA00022741"/>
    </source>
</evidence>
<dbReference type="PROSITE" id="PS50975">
    <property type="entry name" value="ATP_GRASP"/>
    <property type="match status" value="1"/>
</dbReference>
<evidence type="ECO:0000256" key="5">
    <source>
        <dbReference type="SAM" id="MobiDB-lite"/>
    </source>
</evidence>
<organism evidence="7 8">
    <name type="scientific">Streptomyces spectabilis</name>
    <dbReference type="NCBI Taxonomy" id="68270"/>
    <lineage>
        <taxon>Bacteria</taxon>
        <taxon>Bacillati</taxon>
        <taxon>Actinomycetota</taxon>
        <taxon>Actinomycetes</taxon>
        <taxon>Kitasatosporales</taxon>
        <taxon>Streptomycetaceae</taxon>
        <taxon>Streptomyces</taxon>
    </lineage>
</organism>
<dbReference type="Pfam" id="PF13535">
    <property type="entry name" value="ATP-grasp_4"/>
    <property type="match status" value="1"/>
</dbReference>
<dbReference type="Proteomes" id="UP000316806">
    <property type="component" value="Chromosome"/>
</dbReference>
<dbReference type="PANTHER" id="PTHR43585:SF2">
    <property type="entry name" value="ATP-GRASP ENZYME FSQD"/>
    <property type="match status" value="1"/>
</dbReference>
<dbReference type="GO" id="GO:0016874">
    <property type="term" value="F:ligase activity"/>
    <property type="evidence" value="ECO:0007669"/>
    <property type="project" value="UniProtKB-KW"/>
</dbReference>
<keyword evidence="3 4" id="KW-0067">ATP-binding</keyword>
<dbReference type="SUPFAM" id="SSF56059">
    <property type="entry name" value="Glutathione synthetase ATP-binding domain-like"/>
    <property type="match status" value="1"/>
</dbReference>
<dbReference type="InterPro" id="IPR011761">
    <property type="entry name" value="ATP-grasp"/>
</dbReference>
<name>A0A516RIF5_STRST</name>
<dbReference type="GO" id="GO:0046872">
    <property type="term" value="F:metal ion binding"/>
    <property type="evidence" value="ECO:0007669"/>
    <property type="project" value="InterPro"/>
</dbReference>
<dbReference type="PANTHER" id="PTHR43585">
    <property type="entry name" value="FUMIPYRROLE BIOSYNTHESIS PROTEIN C"/>
    <property type="match status" value="1"/>
</dbReference>
<dbReference type="RefSeq" id="WP_144322651.1">
    <property type="nucleotide sequence ID" value="NZ_CP040916.1"/>
</dbReference>
<evidence type="ECO:0000256" key="1">
    <source>
        <dbReference type="ARBA" id="ARBA00022598"/>
    </source>
</evidence>
<evidence type="ECO:0000259" key="6">
    <source>
        <dbReference type="PROSITE" id="PS50975"/>
    </source>
</evidence>
<evidence type="ECO:0000256" key="4">
    <source>
        <dbReference type="PROSITE-ProRule" id="PRU00409"/>
    </source>
</evidence>
<dbReference type="AlphaFoldDB" id="A0A516RIF5"/>
<proteinExistence type="predicted"/>
<accession>A0A516RIF5</accession>
<evidence type="ECO:0000256" key="3">
    <source>
        <dbReference type="ARBA" id="ARBA00022840"/>
    </source>
</evidence>
<reference evidence="7 8" key="1">
    <citation type="journal article" date="2019" name="J. Ind. Microbiol. Biotechnol.">
        <title>The complete genomic sequence of Streptomyces spectabilis NRRL-2792 and identification of secondary metabolite biosynthetic gene clusters.</title>
        <authorList>
            <person name="Sinha A."/>
            <person name="Phillips-Salemka S."/>
            <person name="Niraula T.A."/>
            <person name="Short K.A."/>
            <person name="Niraula N.P."/>
        </authorList>
    </citation>
    <scope>NUCLEOTIDE SEQUENCE [LARGE SCALE GENOMIC DNA]</scope>
    <source>
        <strain evidence="7 8">NRRL 2792</strain>
    </source>
</reference>